<keyword evidence="3" id="KW-0378">Hydrolase</keyword>
<evidence type="ECO:0000313" key="4">
    <source>
        <dbReference type="Proteomes" id="UP000557307"/>
    </source>
</evidence>
<keyword evidence="4" id="KW-1185">Reference proteome</keyword>
<dbReference type="PANTHER" id="PTHR46320">
    <property type="entry name" value="GLYCEROPHOSPHODIESTER PHOSPHODIESTERASE 1"/>
    <property type="match status" value="1"/>
</dbReference>
<keyword evidence="1" id="KW-0732">Signal</keyword>
<dbReference type="EMBL" id="JACHGF010000005">
    <property type="protein sequence ID" value="MBB5285481.1"/>
    <property type="molecule type" value="Genomic_DNA"/>
</dbReference>
<accession>A0A840TP19</accession>
<dbReference type="InterPro" id="IPR030395">
    <property type="entry name" value="GP_PDE_dom"/>
</dbReference>
<dbReference type="GO" id="GO:0070291">
    <property type="term" value="P:N-acylethanolamine metabolic process"/>
    <property type="evidence" value="ECO:0007669"/>
    <property type="project" value="TreeGrafter"/>
</dbReference>
<protein>
    <submittedName>
        <fullName evidence="3">Glycerophosphoryl diester phosphodiesterase</fullName>
        <ecNumber evidence="3">3.1.4.46</ecNumber>
    </submittedName>
</protein>
<evidence type="ECO:0000313" key="3">
    <source>
        <dbReference type="EMBL" id="MBB5285481.1"/>
    </source>
</evidence>
<dbReference type="Gene3D" id="3.20.20.190">
    <property type="entry name" value="Phosphatidylinositol (PI) phosphodiesterase"/>
    <property type="match status" value="1"/>
</dbReference>
<dbReference type="Proteomes" id="UP000557307">
    <property type="component" value="Unassembled WGS sequence"/>
</dbReference>
<dbReference type="GO" id="GO:0006644">
    <property type="term" value="P:phospholipid metabolic process"/>
    <property type="evidence" value="ECO:0007669"/>
    <property type="project" value="TreeGrafter"/>
</dbReference>
<evidence type="ECO:0000259" key="2">
    <source>
        <dbReference type="PROSITE" id="PS51704"/>
    </source>
</evidence>
<feature type="signal peptide" evidence="1">
    <location>
        <begin position="1"/>
        <end position="24"/>
    </location>
</feature>
<proteinExistence type="predicted"/>
<dbReference type="SUPFAM" id="SSF51695">
    <property type="entry name" value="PLC-like phosphodiesterases"/>
    <property type="match status" value="1"/>
</dbReference>
<dbReference type="GO" id="GO:0005886">
    <property type="term" value="C:plasma membrane"/>
    <property type="evidence" value="ECO:0007669"/>
    <property type="project" value="TreeGrafter"/>
</dbReference>
<dbReference type="GO" id="GO:0006580">
    <property type="term" value="P:ethanolamine metabolic process"/>
    <property type="evidence" value="ECO:0007669"/>
    <property type="project" value="TreeGrafter"/>
</dbReference>
<dbReference type="PROSITE" id="PS51704">
    <property type="entry name" value="GP_PDE"/>
    <property type="match status" value="1"/>
</dbReference>
<comment type="caution">
    <text evidence="3">The sequence shown here is derived from an EMBL/GenBank/DDBJ whole genome shotgun (WGS) entry which is preliminary data.</text>
</comment>
<name>A0A840TP19_9BACT</name>
<dbReference type="PANTHER" id="PTHR46320:SF1">
    <property type="entry name" value="GLYCEROPHOSPHODIESTER PHOSPHODIESTERASE 1"/>
    <property type="match status" value="1"/>
</dbReference>
<dbReference type="CDD" id="cd08566">
    <property type="entry name" value="GDPD_AtGDE_like"/>
    <property type="match status" value="1"/>
</dbReference>
<dbReference type="InterPro" id="IPR017946">
    <property type="entry name" value="PLC-like_Pdiesterase_TIM-brl"/>
</dbReference>
<reference evidence="3 4" key="1">
    <citation type="submission" date="2020-08" db="EMBL/GenBank/DDBJ databases">
        <title>Genomic Encyclopedia of Type Strains, Phase IV (KMG-IV): sequencing the most valuable type-strain genomes for metagenomic binning, comparative biology and taxonomic classification.</title>
        <authorList>
            <person name="Goeker M."/>
        </authorList>
    </citation>
    <scope>NUCLEOTIDE SEQUENCE [LARGE SCALE GENOMIC DNA]</scope>
    <source>
        <strain evidence="3 4">DSM 105074</strain>
    </source>
</reference>
<dbReference type="GO" id="GO:0008889">
    <property type="term" value="F:glycerophosphodiester phosphodiesterase activity"/>
    <property type="evidence" value="ECO:0007669"/>
    <property type="project" value="UniProtKB-EC"/>
</dbReference>
<dbReference type="AlphaFoldDB" id="A0A840TP19"/>
<feature type="chain" id="PRO_5032941124" evidence="1">
    <location>
        <begin position="25"/>
        <end position="314"/>
    </location>
</feature>
<organism evidence="3 4">
    <name type="scientific">Rhabdobacter roseus</name>
    <dbReference type="NCBI Taxonomy" id="1655419"/>
    <lineage>
        <taxon>Bacteria</taxon>
        <taxon>Pseudomonadati</taxon>
        <taxon>Bacteroidota</taxon>
        <taxon>Cytophagia</taxon>
        <taxon>Cytophagales</taxon>
        <taxon>Cytophagaceae</taxon>
        <taxon>Rhabdobacter</taxon>
    </lineage>
</organism>
<evidence type="ECO:0000256" key="1">
    <source>
        <dbReference type="SAM" id="SignalP"/>
    </source>
</evidence>
<dbReference type="EC" id="3.1.4.46" evidence="3"/>
<dbReference type="RefSeq" id="WP_184175660.1">
    <property type="nucleotide sequence ID" value="NZ_JACHGF010000005.1"/>
</dbReference>
<feature type="domain" description="GP-PDE" evidence="2">
    <location>
        <begin position="51"/>
        <end position="290"/>
    </location>
</feature>
<gene>
    <name evidence="3" type="ORF">HNQ92_003638</name>
</gene>
<dbReference type="Pfam" id="PF03009">
    <property type="entry name" value="GDPD"/>
    <property type="match status" value="1"/>
</dbReference>
<sequence length="314" mass="35012">MKYVLSIIGLALAVGLGSFCGFNAAPDLHTIQVKNTADLKRFFAYTPDRIPFVSAHRGGARKGFPENCLPTFENTLRQVHAILEVDPHYTKDSAIVLMHDPTLNRTSTGQGKVSDYTLDELKKLRLKDTEGNVTPYHMPTLDEALEWARGKTILVLDMKDVPIEARVRKIEEHGAESHAVVMAYSHEDAKKCYQLNQNILMEVMLGTMEKVKEFDQTGVPWKNVVVFVSHTLGKDPELFRAIHQRGAMCIVGSSRNYDIQYSKGEIKAAELTQGYRGIIQTGADIIEADLAIEAGHALKPLLKVPSSSKKNYFN</sequence>